<evidence type="ECO:0000256" key="5">
    <source>
        <dbReference type="ARBA" id="ARBA00022741"/>
    </source>
</evidence>
<dbReference type="RefSeq" id="WP_145071622.1">
    <property type="nucleotide sequence ID" value="NZ_JACIIY010000001.1"/>
</dbReference>
<dbReference type="NCBIfam" id="TIGR00154">
    <property type="entry name" value="ispE"/>
    <property type="match status" value="1"/>
</dbReference>
<evidence type="ECO:0000256" key="8">
    <source>
        <dbReference type="ARBA" id="ARBA00023229"/>
    </source>
</evidence>
<dbReference type="GO" id="GO:0016114">
    <property type="term" value="P:terpenoid biosynthetic process"/>
    <property type="evidence" value="ECO:0007669"/>
    <property type="project" value="UniProtKB-UniRule"/>
</dbReference>
<dbReference type="AlphaFoldDB" id="A0A562KQ60"/>
<evidence type="ECO:0000256" key="4">
    <source>
        <dbReference type="ARBA" id="ARBA00022679"/>
    </source>
</evidence>
<dbReference type="Pfam" id="PF00288">
    <property type="entry name" value="GHMP_kinases_N"/>
    <property type="match status" value="1"/>
</dbReference>
<organism evidence="13 14">
    <name type="scientific">Sphingobium wenxiniae (strain DSM 21828 / CGMCC 1.7748 / JZ-1)</name>
    <dbReference type="NCBI Taxonomy" id="595605"/>
    <lineage>
        <taxon>Bacteria</taxon>
        <taxon>Pseudomonadati</taxon>
        <taxon>Pseudomonadota</taxon>
        <taxon>Alphaproteobacteria</taxon>
        <taxon>Sphingomonadales</taxon>
        <taxon>Sphingomonadaceae</taxon>
        <taxon>Sphingobium</taxon>
    </lineage>
</organism>
<keyword evidence="4 10" id="KW-0808">Transferase</keyword>
<name>A0A562KQ60_SPHWJ</name>
<feature type="domain" description="GHMP kinase C-terminal" evidence="12">
    <location>
        <begin position="223"/>
        <end position="283"/>
    </location>
</feature>
<evidence type="ECO:0000256" key="10">
    <source>
        <dbReference type="HAMAP-Rule" id="MF_00061"/>
    </source>
</evidence>
<evidence type="ECO:0000259" key="12">
    <source>
        <dbReference type="Pfam" id="PF08544"/>
    </source>
</evidence>
<dbReference type="SUPFAM" id="SSF54211">
    <property type="entry name" value="Ribosomal protein S5 domain 2-like"/>
    <property type="match status" value="1"/>
</dbReference>
<dbReference type="NCBIfam" id="NF011202">
    <property type="entry name" value="PRK14608.1"/>
    <property type="match status" value="1"/>
</dbReference>
<dbReference type="InterPro" id="IPR006204">
    <property type="entry name" value="GHMP_kinase_N_dom"/>
</dbReference>
<protein>
    <recommendedName>
        <fullName evidence="3 10">4-diphosphocytidyl-2-C-methyl-D-erythritol kinase</fullName>
        <shortName evidence="10">CMK</shortName>
        <ecNumber evidence="2 10">2.7.1.148</ecNumber>
    </recommendedName>
    <alternativeName>
        <fullName evidence="9 10">4-(cytidine-5'-diphospho)-2-C-methyl-D-erythritol kinase</fullName>
    </alternativeName>
</protein>
<evidence type="ECO:0000256" key="2">
    <source>
        <dbReference type="ARBA" id="ARBA00012052"/>
    </source>
</evidence>
<gene>
    <name evidence="10" type="primary">ispE</name>
    <name evidence="13" type="ORF">IQ35_00165</name>
</gene>
<dbReference type="EMBL" id="VLKK01000001">
    <property type="protein sequence ID" value="TWH97568.1"/>
    <property type="molecule type" value="Genomic_DNA"/>
</dbReference>
<feature type="binding site" evidence="10">
    <location>
        <begin position="112"/>
        <end position="122"/>
    </location>
    <ligand>
        <name>ATP</name>
        <dbReference type="ChEBI" id="CHEBI:30616"/>
    </ligand>
</feature>
<sequence>MPRLEPDVMQDRDRGVQAVETAYAKVNLALHVRGRRPDGYHALESLFAFAQDGDRLEGGLADDGSITLRVDGPFGAQVGDGEDNLVLKAATALRGHLGTRAGAALRLTKNLPVASGIGGGSADAAAALRLLVRLWDVRIEPAPLEKLALEIGSDVPACLASTTRLVRGRGELLADHDLPGLAGRPLLLVNPGVALSTGRVFAGWDGMDRGALAADTVRQLRADGRNDLEAAAIGQAPAIADVLSRLARCEGQVLARMSGSGATCFALFDAQADMRAAARTLRADHPLWWIMETRIRTA</sequence>
<dbReference type="PIRSF" id="PIRSF010376">
    <property type="entry name" value="IspE"/>
    <property type="match status" value="1"/>
</dbReference>
<dbReference type="GO" id="GO:0019288">
    <property type="term" value="P:isopentenyl diphosphate biosynthetic process, methylerythritol 4-phosphate pathway"/>
    <property type="evidence" value="ECO:0007669"/>
    <property type="project" value="UniProtKB-UniRule"/>
</dbReference>
<dbReference type="InterPro" id="IPR020568">
    <property type="entry name" value="Ribosomal_Su5_D2-typ_SF"/>
</dbReference>
<dbReference type="PANTHER" id="PTHR43527:SF2">
    <property type="entry name" value="4-DIPHOSPHOCYTIDYL-2-C-METHYL-D-ERYTHRITOL KINASE, CHLOROPLASTIC"/>
    <property type="match status" value="1"/>
</dbReference>
<dbReference type="GO" id="GO:0050515">
    <property type="term" value="F:4-(cytidine 5'-diphospho)-2-C-methyl-D-erythritol kinase activity"/>
    <property type="evidence" value="ECO:0007669"/>
    <property type="project" value="UniProtKB-UniRule"/>
</dbReference>
<keyword evidence="5 10" id="KW-0547">Nucleotide-binding</keyword>
<dbReference type="EC" id="2.7.1.148" evidence="2 10"/>
<keyword evidence="6 10" id="KW-0418">Kinase</keyword>
<comment type="function">
    <text evidence="10">Catalyzes the phosphorylation of the position 2 hydroxy group of 4-diphosphocytidyl-2C-methyl-D-erythritol.</text>
</comment>
<dbReference type="InterPro" id="IPR013750">
    <property type="entry name" value="GHMP_kinase_C_dom"/>
</dbReference>
<feature type="domain" description="GHMP kinase N-terminal" evidence="11">
    <location>
        <begin position="84"/>
        <end position="160"/>
    </location>
</feature>
<dbReference type="InterPro" id="IPR036554">
    <property type="entry name" value="GHMP_kinase_C_sf"/>
</dbReference>
<accession>A0A562KQ60</accession>
<evidence type="ECO:0000256" key="9">
    <source>
        <dbReference type="ARBA" id="ARBA00032554"/>
    </source>
</evidence>
<dbReference type="Gene3D" id="3.30.70.890">
    <property type="entry name" value="GHMP kinase, C-terminal domain"/>
    <property type="match status" value="1"/>
</dbReference>
<evidence type="ECO:0000259" key="11">
    <source>
        <dbReference type="Pfam" id="PF00288"/>
    </source>
</evidence>
<dbReference type="PANTHER" id="PTHR43527">
    <property type="entry name" value="4-DIPHOSPHOCYTIDYL-2-C-METHYL-D-ERYTHRITOL KINASE, CHLOROPLASTIC"/>
    <property type="match status" value="1"/>
</dbReference>
<dbReference type="SUPFAM" id="SSF55060">
    <property type="entry name" value="GHMP Kinase, C-terminal domain"/>
    <property type="match status" value="1"/>
</dbReference>
<dbReference type="Proteomes" id="UP000316624">
    <property type="component" value="Unassembled WGS sequence"/>
</dbReference>
<keyword evidence="8 10" id="KW-0414">Isoprene biosynthesis</keyword>
<evidence type="ECO:0000256" key="3">
    <source>
        <dbReference type="ARBA" id="ARBA00017473"/>
    </source>
</evidence>
<evidence type="ECO:0000256" key="1">
    <source>
        <dbReference type="ARBA" id="ARBA00009684"/>
    </source>
</evidence>
<dbReference type="InterPro" id="IPR004424">
    <property type="entry name" value="IspE"/>
</dbReference>
<dbReference type="InterPro" id="IPR014721">
    <property type="entry name" value="Ribsml_uS5_D2-typ_fold_subgr"/>
</dbReference>
<dbReference type="HAMAP" id="MF_00061">
    <property type="entry name" value="IspE"/>
    <property type="match status" value="1"/>
</dbReference>
<feature type="active site" evidence="10">
    <location>
        <position position="154"/>
    </location>
</feature>
<dbReference type="GO" id="GO:0005524">
    <property type="term" value="F:ATP binding"/>
    <property type="evidence" value="ECO:0007669"/>
    <property type="project" value="UniProtKB-UniRule"/>
</dbReference>
<dbReference type="Pfam" id="PF08544">
    <property type="entry name" value="GHMP_kinases_C"/>
    <property type="match status" value="1"/>
</dbReference>
<proteinExistence type="inferred from homology"/>
<dbReference type="UniPathway" id="UPA00056">
    <property type="reaction ID" value="UER00094"/>
</dbReference>
<evidence type="ECO:0000313" key="13">
    <source>
        <dbReference type="EMBL" id="TWH97568.1"/>
    </source>
</evidence>
<dbReference type="Gene3D" id="3.30.230.10">
    <property type="match status" value="1"/>
</dbReference>
<keyword evidence="7 10" id="KW-0067">ATP-binding</keyword>
<comment type="pathway">
    <text evidence="10">Isoprenoid biosynthesis; isopentenyl diphosphate biosynthesis via DXP pathway; isopentenyl diphosphate from 1-deoxy-D-xylulose 5-phosphate: step 3/6.</text>
</comment>
<comment type="catalytic activity">
    <reaction evidence="10">
        <text>4-CDP-2-C-methyl-D-erythritol + ATP = 4-CDP-2-C-methyl-D-erythritol 2-phosphate + ADP + H(+)</text>
        <dbReference type="Rhea" id="RHEA:18437"/>
        <dbReference type="ChEBI" id="CHEBI:15378"/>
        <dbReference type="ChEBI" id="CHEBI:30616"/>
        <dbReference type="ChEBI" id="CHEBI:57823"/>
        <dbReference type="ChEBI" id="CHEBI:57919"/>
        <dbReference type="ChEBI" id="CHEBI:456216"/>
        <dbReference type="EC" id="2.7.1.148"/>
    </reaction>
</comment>
<comment type="caution">
    <text evidence="13">The sequence shown here is derived from an EMBL/GenBank/DDBJ whole genome shotgun (WGS) entry which is preliminary data.</text>
</comment>
<evidence type="ECO:0000256" key="7">
    <source>
        <dbReference type="ARBA" id="ARBA00022840"/>
    </source>
</evidence>
<reference evidence="13 14" key="1">
    <citation type="journal article" date="2015" name="Stand. Genomic Sci.">
        <title>Genomic Encyclopedia of Bacterial and Archaeal Type Strains, Phase III: the genomes of soil and plant-associated and newly described type strains.</title>
        <authorList>
            <person name="Whitman W.B."/>
            <person name="Woyke T."/>
            <person name="Klenk H.P."/>
            <person name="Zhou Y."/>
            <person name="Lilburn T.G."/>
            <person name="Beck B.J."/>
            <person name="De Vos P."/>
            <person name="Vandamme P."/>
            <person name="Eisen J.A."/>
            <person name="Garrity G."/>
            <person name="Hugenholtz P."/>
            <person name="Kyrpides N.C."/>
        </authorList>
    </citation>
    <scope>NUCLEOTIDE SEQUENCE [LARGE SCALE GENOMIC DNA]</scope>
    <source>
        <strain evidence="13 14">CGMCC 1.7748</strain>
    </source>
</reference>
<comment type="similarity">
    <text evidence="1 10">Belongs to the GHMP kinase family. IspE subfamily.</text>
</comment>
<evidence type="ECO:0000256" key="6">
    <source>
        <dbReference type="ARBA" id="ARBA00022777"/>
    </source>
</evidence>
<keyword evidence="14" id="KW-1185">Reference proteome</keyword>
<feature type="active site" evidence="10">
    <location>
        <position position="25"/>
    </location>
</feature>
<evidence type="ECO:0000313" key="14">
    <source>
        <dbReference type="Proteomes" id="UP000316624"/>
    </source>
</evidence>